<gene>
    <name evidence="5" type="primary">mecI</name>
    <name evidence="5" type="ORF">KS4_16710</name>
</gene>
<evidence type="ECO:0000256" key="2">
    <source>
        <dbReference type="ARBA" id="ARBA00023015"/>
    </source>
</evidence>
<proteinExistence type="inferred from homology"/>
<evidence type="ECO:0000256" key="3">
    <source>
        <dbReference type="ARBA" id="ARBA00023125"/>
    </source>
</evidence>
<keyword evidence="4" id="KW-0804">Transcription</keyword>
<organism evidence="5 6">
    <name type="scientific">Poriferisphaera corsica</name>
    <dbReference type="NCBI Taxonomy" id="2528020"/>
    <lineage>
        <taxon>Bacteria</taxon>
        <taxon>Pseudomonadati</taxon>
        <taxon>Planctomycetota</taxon>
        <taxon>Phycisphaerae</taxon>
        <taxon>Phycisphaerales</taxon>
        <taxon>Phycisphaeraceae</taxon>
        <taxon>Poriferisphaera</taxon>
    </lineage>
</organism>
<keyword evidence="3" id="KW-0238">DNA-binding</keyword>
<evidence type="ECO:0000256" key="4">
    <source>
        <dbReference type="ARBA" id="ARBA00023163"/>
    </source>
</evidence>
<evidence type="ECO:0000313" key="6">
    <source>
        <dbReference type="Proteomes" id="UP000317369"/>
    </source>
</evidence>
<dbReference type="InterPro" id="IPR005650">
    <property type="entry name" value="BlaI_family"/>
</dbReference>
<dbReference type="GO" id="GO:0045892">
    <property type="term" value="P:negative regulation of DNA-templated transcription"/>
    <property type="evidence" value="ECO:0007669"/>
    <property type="project" value="InterPro"/>
</dbReference>
<sequence length="128" mass="14753">MNQKHRLGDLQIAIMHILWDQGEASASHVHTTLLEERGLAITTIKTMLRKMEERGLVTHRENGRQFIYIPLIEKQETRTGMVHDLIKRMFSGDSTALVNHLLNEGEIDVNEIEELKAQLSAKKRKKTK</sequence>
<dbReference type="Gene3D" id="1.10.4040.10">
    <property type="entry name" value="Penicillinase repressor domain"/>
    <property type="match status" value="1"/>
</dbReference>
<dbReference type="InterPro" id="IPR036390">
    <property type="entry name" value="WH_DNA-bd_sf"/>
</dbReference>
<name>A0A517YTT3_9BACT</name>
<evidence type="ECO:0000256" key="1">
    <source>
        <dbReference type="ARBA" id="ARBA00011046"/>
    </source>
</evidence>
<comment type="similarity">
    <text evidence="1">Belongs to the BlaI transcriptional regulatory family.</text>
</comment>
<dbReference type="Pfam" id="PF03965">
    <property type="entry name" value="Penicillinase_R"/>
    <property type="match status" value="1"/>
</dbReference>
<evidence type="ECO:0000313" key="5">
    <source>
        <dbReference type="EMBL" id="QDU33619.1"/>
    </source>
</evidence>
<dbReference type="Proteomes" id="UP000317369">
    <property type="component" value="Chromosome"/>
</dbReference>
<reference evidence="5 6" key="1">
    <citation type="submission" date="2019-02" db="EMBL/GenBank/DDBJ databases">
        <title>Deep-cultivation of Planctomycetes and their phenomic and genomic characterization uncovers novel biology.</title>
        <authorList>
            <person name="Wiegand S."/>
            <person name="Jogler M."/>
            <person name="Boedeker C."/>
            <person name="Pinto D."/>
            <person name="Vollmers J."/>
            <person name="Rivas-Marin E."/>
            <person name="Kohn T."/>
            <person name="Peeters S.H."/>
            <person name="Heuer A."/>
            <person name="Rast P."/>
            <person name="Oberbeckmann S."/>
            <person name="Bunk B."/>
            <person name="Jeske O."/>
            <person name="Meyerdierks A."/>
            <person name="Storesund J.E."/>
            <person name="Kallscheuer N."/>
            <person name="Luecker S."/>
            <person name="Lage O.M."/>
            <person name="Pohl T."/>
            <person name="Merkel B.J."/>
            <person name="Hornburger P."/>
            <person name="Mueller R.-W."/>
            <person name="Bruemmer F."/>
            <person name="Labrenz M."/>
            <person name="Spormann A.M."/>
            <person name="Op den Camp H."/>
            <person name="Overmann J."/>
            <person name="Amann R."/>
            <person name="Jetten M.S.M."/>
            <person name="Mascher T."/>
            <person name="Medema M.H."/>
            <person name="Devos D.P."/>
            <person name="Kaster A.-K."/>
            <person name="Ovreas L."/>
            <person name="Rohde M."/>
            <person name="Galperin M.Y."/>
            <person name="Jogler C."/>
        </authorList>
    </citation>
    <scope>NUCLEOTIDE SEQUENCE [LARGE SCALE GENOMIC DNA]</scope>
    <source>
        <strain evidence="5 6">KS4</strain>
    </source>
</reference>
<dbReference type="Gene3D" id="1.10.10.10">
    <property type="entry name" value="Winged helix-like DNA-binding domain superfamily/Winged helix DNA-binding domain"/>
    <property type="match status" value="1"/>
</dbReference>
<dbReference type="SUPFAM" id="SSF46785">
    <property type="entry name" value="Winged helix' DNA-binding domain"/>
    <property type="match status" value="1"/>
</dbReference>
<protein>
    <submittedName>
        <fullName evidence="5">Methicillin resistance regulatory protein MecI</fullName>
    </submittedName>
</protein>
<dbReference type="AlphaFoldDB" id="A0A517YTT3"/>
<dbReference type="GO" id="GO:0003677">
    <property type="term" value="F:DNA binding"/>
    <property type="evidence" value="ECO:0007669"/>
    <property type="project" value="UniProtKB-KW"/>
</dbReference>
<keyword evidence="6" id="KW-1185">Reference proteome</keyword>
<accession>A0A517YTT3</accession>
<dbReference type="InterPro" id="IPR036388">
    <property type="entry name" value="WH-like_DNA-bd_sf"/>
</dbReference>
<keyword evidence="2" id="KW-0805">Transcription regulation</keyword>
<dbReference type="PIRSF" id="PIRSF019455">
    <property type="entry name" value="CopR_AtkY"/>
    <property type="match status" value="1"/>
</dbReference>
<dbReference type="EMBL" id="CP036425">
    <property type="protein sequence ID" value="QDU33619.1"/>
    <property type="molecule type" value="Genomic_DNA"/>
</dbReference>
<dbReference type="KEGG" id="pcor:KS4_16710"/>
<dbReference type="RefSeq" id="WP_200761695.1">
    <property type="nucleotide sequence ID" value="NZ_CP036425.1"/>
</dbReference>